<dbReference type="GO" id="GO:0022857">
    <property type="term" value="F:transmembrane transporter activity"/>
    <property type="evidence" value="ECO:0007669"/>
    <property type="project" value="InterPro"/>
</dbReference>
<dbReference type="GO" id="GO:0016020">
    <property type="term" value="C:membrane"/>
    <property type="evidence" value="ECO:0007669"/>
    <property type="project" value="UniProtKB-SubCell"/>
</dbReference>
<evidence type="ECO:0000256" key="5">
    <source>
        <dbReference type="ARBA" id="ARBA00023136"/>
    </source>
</evidence>
<reference evidence="7" key="1">
    <citation type="submission" date="2022-04" db="EMBL/GenBank/DDBJ databases">
        <title>A functionally conserved STORR gene fusion in Papaver species that diverged 16.8 million years ago.</title>
        <authorList>
            <person name="Catania T."/>
        </authorList>
    </citation>
    <scope>NUCLEOTIDE SEQUENCE</scope>
    <source>
        <strain evidence="7">S-188037</strain>
    </source>
</reference>
<sequence length="619" mass="69632">MEEKNTVVTATAKETQVDYKGIKTMPFIIGNEAFEKLGSWGTTSNLIVYFTTVFNMKRVNAAILIDAYKGTSFVTPLIGGFLADAYFGLETDYNLFSCTAKGMILLMLTAAIPKLHPPNCGTQKNELCVQATTPQWIFMACALGFLVIGAGGIRPCNMAFGADQFNPKTDTGKRSIISFINWYFFVLSSCTLISLTVIIYVQSNVSWTVGLALPPCLMLIACILYFMGSRTYVKVKPEGSPFTRFIQVLVAATRKRRLAQLDNPEIALFNYIDPNSVNSMLQHTDQFRFFDKAAIVSHEDQITADGTSENPWRLCSMQQVEELKCLIRVLPVWISSAMFHITVTQQHSYAVYQALQSDRHLGTKNFKVPAASYIVFSWITIVIWIPIYDRLIVPPLRKLTSQEGGMTLLQRMGIRTFISIITMFVSALVEQRRRNFALTYPTLGIAKGGGAVSSMCAHWLILQLSINGLSEAFNHIGQLEFYYNQFPENMRSVAVSFFFLGFAVGSYISSFMVSIVHRTTEGNITGNWLPEDLNKGRLDYFYYMISVMNVVNFGYFLVCARWYRYKGSGTATKEAASKNIKDAEKTLNRSVREMYVRCNKTVFSFSTSITLPDLIIHCP</sequence>
<dbReference type="Proteomes" id="UP001202328">
    <property type="component" value="Unassembled WGS sequence"/>
</dbReference>
<evidence type="ECO:0000256" key="2">
    <source>
        <dbReference type="ARBA" id="ARBA00005982"/>
    </source>
</evidence>
<name>A0AAD4SXV6_9MAGN</name>
<protein>
    <submittedName>
        <fullName evidence="7">Uncharacterized protein</fullName>
    </submittedName>
</protein>
<keyword evidence="3 6" id="KW-0812">Transmembrane</keyword>
<organism evidence="7 8">
    <name type="scientific">Papaver atlanticum</name>
    <dbReference type="NCBI Taxonomy" id="357466"/>
    <lineage>
        <taxon>Eukaryota</taxon>
        <taxon>Viridiplantae</taxon>
        <taxon>Streptophyta</taxon>
        <taxon>Embryophyta</taxon>
        <taxon>Tracheophyta</taxon>
        <taxon>Spermatophyta</taxon>
        <taxon>Magnoliopsida</taxon>
        <taxon>Ranunculales</taxon>
        <taxon>Papaveraceae</taxon>
        <taxon>Papaveroideae</taxon>
        <taxon>Papaver</taxon>
    </lineage>
</organism>
<feature type="transmembrane region" description="Helical" evidence="6">
    <location>
        <begin position="493"/>
        <end position="520"/>
    </location>
</feature>
<comment type="similarity">
    <text evidence="2">Belongs to the major facilitator superfamily. Proton-dependent oligopeptide transporter (POT/PTR) (TC 2.A.17) family.</text>
</comment>
<dbReference type="SUPFAM" id="SSF103473">
    <property type="entry name" value="MFS general substrate transporter"/>
    <property type="match status" value="1"/>
</dbReference>
<keyword evidence="8" id="KW-1185">Reference proteome</keyword>
<comment type="subcellular location">
    <subcellularLocation>
        <location evidence="1">Membrane</location>
        <topology evidence="1">Multi-pass membrane protein</topology>
    </subcellularLocation>
</comment>
<feature type="transmembrane region" description="Helical" evidence="6">
    <location>
        <begin position="540"/>
        <end position="563"/>
    </location>
</feature>
<feature type="transmembrane region" description="Helical" evidence="6">
    <location>
        <begin position="176"/>
        <end position="201"/>
    </location>
</feature>
<comment type="caution">
    <text evidence="7">The sequence shown here is derived from an EMBL/GenBank/DDBJ whole genome shotgun (WGS) entry which is preliminary data.</text>
</comment>
<dbReference type="PANTHER" id="PTHR11654">
    <property type="entry name" value="OLIGOPEPTIDE TRANSPORTER-RELATED"/>
    <property type="match status" value="1"/>
</dbReference>
<feature type="transmembrane region" description="Helical" evidence="6">
    <location>
        <begin position="408"/>
        <end position="429"/>
    </location>
</feature>
<feature type="transmembrane region" description="Helical" evidence="6">
    <location>
        <begin position="207"/>
        <end position="227"/>
    </location>
</feature>
<keyword evidence="4 6" id="KW-1133">Transmembrane helix</keyword>
<proteinExistence type="inferred from homology"/>
<evidence type="ECO:0000256" key="4">
    <source>
        <dbReference type="ARBA" id="ARBA00022989"/>
    </source>
</evidence>
<dbReference type="EMBL" id="JAJJMB010008071">
    <property type="protein sequence ID" value="KAI3926058.1"/>
    <property type="molecule type" value="Genomic_DNA"/>
</dbReference>
<dbReference type="AlphaFoldDB" id="A0AAD4SXV6"/>
<feature type="transmembrane region" description="Helical" evidence="6">
    <location>
        <begin position="370"/>
        <end position="388"/>
    </location>
</feature>
<dbReference type="Pfam" id="PF00854">
    <property type="entry name" value="PTR2"/>
    <property type="match status" value="1"/>
</dbReference>
<evidence type="ECO:0000313" key="7">
    <source>
        <dbReference type="EMBL" id="KAI3926058.1"/>
    </source>
</evidence>
<dbReference type="Gene3D" id="1.20.1250.20">
    <property type="entry name" value="MFS general substrate transporter like domains"/>
    <property type="match status" value="1"/>
</dbReference>
<dbReference type="InterPro" id="IPR000109">
    <property type="entry name" value="POT_fam"/>
</dbReference>
<gene>
    <name evidence="7" type="ORF">MKW98_028194</name>
</gene>
<accession>A0AAD4SXV6</accession>
<evidence type="ECO:0000256" key="6">
    <source>
        <dbReference type="SAM" id="Phobius"/>
    </source>
</evidence>
<evidence type="ECO:0000256" key="3">
    <source>
        <dbReference type="ARBA" id="ARBA00022692"/>
    </source>
</evidence>
<keyword evidence="5 6" id="KW-0472">Membrane</keyword>
<dbReference type="CDD" id="cd17416">
    <property type="entry name" value="MFS_NPF1_2"/>
    <property type="match status" value="1"/>
</dbReference>
<dbReference type="InterPro" id="IPR036259">
    <property type="entry name" value="MFS_trans_sf"/>
</dbReference>
<evidence type="ECO:0000313" key="8">
    <source>
        <dbReference type="Proteomes" id="UP001202328"/>
    </source>
</evidence>
<feature type="transmembrane region" description="Helical" evidence="6">
    <location>
        <begin position="136"/>
        <end position="156"/>
    </location>
</feature>
<evidence type="ECO:0000256" key="1">
    <source>
        <dbReference type="ARBA" id="ARBA00004141"/>
    </source>
</evidence>